<feature type="region of interest" description="Disordered" evidence="1">
    <location>
        <begin position="446"/>
        <end position="534"/>
    </location>
</feature>
<name>A0AAX6MGN5_9PEZI</name>
<dbReference type="AlphaFoldDB" id="A0AAX6MGN5"/>
<feature type="compositionally biased region" description="Polar residues" evidence="1">
    <location>
        <begin position="265"/>
        <end position="284"/>
    </location>
</feature>
<keyword evidence="3" id="KW-1185">Reference proteome</keyword>
<feature type="compositionally biased region" description="Low complexity" evidence="1">
    <location>
        <begin position="126"/>
        <end position="139"/>
    </location>
</feature>
<accession>A0AAX6MGN5</accession>
<reference evidence="2 3" key="1">
    <citation type="journal article" date="2024" name="Front Chem Biol">
        <title>Unveiling the potential of Daldinia eschscholtzii MFLUCC 19-0629 through bioactivity and bioinformatics studies for enhanced sustainable agriculture production.</title>
        <authorList>
            <person name="Brooks S."/>
            <person name="Weaver J.A."/>
            <person name="Klomchit A."/>
            <person name="Alharthi S.A."/>
            <person name="Onlamun T."/>
            <person name="Nurani R."/>
            <person name="Vong T.K."/>
            <person name="Alberti F."/>
            <person name="Greco C."/>
        </authorList>
    </citation>
    <scope>NUCLEOTIDE SEQUENCE [LARGE SCALE GENOMIC DNA]</scope>
    <source>
        <strain evidence="2">MFLUCC 19-0629</strain>
    </source>
</reference>
<proteinExistence type="predicted"/>
<feature type="compositionally biased region" description="Basic residues" evidence="1">
    <location>
        <begin position="39"/>
        <end position="50"/>
    </location>
</feature>
<evidence type="ECO:0000313" key="3">
    <source>
        <dbReference type="Proteomes" id="UP001369815"/>
    </source>
</evidence>
<feature type="region of interest" description="Disordered" evidence="1">
    <location>
        <begin position="393"/>
        <end position="429"/>
    </location>
</feature>
<feature type="compositionally biased region" description="Polar residues" evidence="1">
    <location>
        <begin position="477"/>
        <end position="488"/>
    </location>
</feature>
<feature type="compositionally biased region" description="Polar residues" evidence="1">
    <location>
        <begin position="209"/>
        <end position="230"/>
    </location>
</feature>
<feature type="compositionally biased region" description="Polar residues" evidence="1">
    <location>
        <begin position="500"/>
        <end position="510"/>
    </location>
</feature>
<evidence type="ECO:0000256" key="1">
    <source>
        <dbReference type="SAM" id="MobiDB-lite"/>
    </source>
</evidence>
<comment type="caution">
    <text evidence="2">The sequence shown here is derived from an EMBL/GenBank/DDBJ whole genome shotgun (WGS) entry which is preliminary data.</text>
</comment>
<feature type="compositionally biased region" description="Low complexity" evidence="1">
    <location>
        <begin position="248"/>
        <end position="257"/>
    </location>
</feature>
<feature type="compositionally biased region" description="Basic and acidic residues" evidence="1">
    <location>
        <begin position="149"/>
        <end position="158"/>
    </location>
</feature>
<organism evidence="2 3">
    <name type="scientific">Daldinia eschscholtzii</name>
    <dbReference type="NCBI Taxonomy" id="292717"/>
    <lineage>
        <taxon>Eukaryota</taxon>
        <taxon>Fungi</taxon>
        <taxon>Dikarya</taxon>
        <taxon>Ascomycota</taxon>
        <taxon>Pezizomycotina</taxon>
        <taxon>Sordariomycetes</taxon>
        <taxon>Xylariomycetidae</taxon>
        <taxon>Xylariales</taxon>
        <taxon>Hypoxylaceae</taxon>
        <taxon>Daldinia</taxon>
    </lineage>
</organism>
<protein>
    <submittedName>
        <fullName evidence="2">Uncharacterized protein</fullName>
    </submittedName>
</protein>
<feature type="region of interest" description="Disordered" evidence="1">
    <location>
        <begin position="1"/>
        <end position="84"/>
    </location>
</feature>
<sequence>MVHEHHRHRSVGSPRKSSFSTGLRRNSSASLLSRVLGSFRRKSHEGKGKKTSSAGKGKEDHQRDWIANYKGTHHPDRPRVDKRTQEMMSDEEYAAQIRRMQERSQRHYGLSDDHGRTPQSPVPNFSYSSMSPRSNRISSLTPTYTEPRWLPEEDRPPPKDNAIADFVLSSPVSPSTRTIQIFNASALDRGPIIRYSDESNRRVSPLPEKTSSFATQPSEGRRSSGGSKINRTAVDIDMSQLLNRKPKTSISSPSPTSEFAPGLILNSSPTLAPRTPSTSAANTNSPLSPSPSPPRTCPWRGCHVILTTAREKKDNLCTRCYESLCPRESAFFGPSPPSTVQDTHLETLQALVGATAGTDEEYAYATAGSTTHRQHARFDRRFSVGSFKLLPAPRGKRRQVFEARQRAGSGGSSSDGSDKESGNESDGSIWSTSLSARAAHHHHHLYPPLNLNLNPQTQTQAQDTISPIPPLRRSSSFGHISQPTNPRLLNNEEEADKPPTDNSWTTDTRASSLSSSSSSFNGPVSPYSDPDIHATRDLYPSPLIARVQSTDQTQAQVHVFEPPLPLPLRQQKQQQPQSGIYLPSRDTLLYREIEDIINCYAGTQHIAGTAGREPSKPDVDAIASLFTDDTEALEMKRKGFI</sequence>
<dbReference type="Proteomes" id="UP001369815">
    <property type="component" value="Unassembled WGS sequence"/>
</dbReference>
<feature type="region of interest" description="Disordered" evidence="1">
    <location>
        <begin position="103"/>
        <end position="160"/>
    </location>
</feature>
<feature type="compositionally biased region" description="Basic residues" evidence="1">
    <location>
        <begin position="1"/>
        <end position="10"/>
    </location>
</feature>
<feature type="compositionally biased region" description="Low complexity" evidence="1">
    <location>
        <begin position="446"/>
        <end position="460"/>
    </location>
</feature>
<gene>
    <name evidence="2" type="ORF">Daesc_006393</name>
</gene>
<feature type="compositionally biased region" description="Basic and acidic residues" evidence="1">
    <location>
        <begin position="73"/>
        <end position="84"/>
    </location>
</feature>
<feature type="region of interest" description="Disordered" evidence="1">
    <location>
        <begin position="198"/>
        <end position="294"/>
    </location>
</feature>
<feature type="compositionally biased region" description="Low complexity" evidence="1">
    <location>
        <begin position="23"/>
        <end position="36"/>
    </location>
</feature>
<dbReference type="EMBL" id="JBANMG010000006">
    <property type="protein sequence ID" value="KAK6951868.1"/>
    <property type="molecule type" value="Genomic_DNA"/>
</dbReference>
<evidence type="ECO:0000313" key="2">
    <source>
        <dbReference type="EMBL" id="KAK6951868.1"/>
    </source>
</evidence>
<feature type="compositionally biased region" description="Basic and acidic residues" evidence="1">
    <location>
        <begin position="103"/>
        <end position="116"/>
    </location>
</feature>